<protein>
    <recommendedName>
        <fullName evidence="4">DUF3159 domain-containing protein</fullName>
    </recommendedName>
</protein>
<feature type="transmembrane region" description="Helical" evidence="1">
    <location>
        <begin position="12"/>
        <end position="30"/>
    </location>
</feature>
<keyword evidence="3" id="KW-1185">Reference proteome</keyword>
<feature type="transmembrane region" description="Helical" evidence="1">
    <location>
        <begin position="36"/>
        <end position="55"/>
    </location>
</feature>
<organism evidence="2 3">
    <name type="scientific">Antrihabitans cavernicola</name>
    <dbReference type="NCBI Taxonomy" id="2495913"/>
    <lineage>
        <taxon>Bacteria</taxon>
        <taxon>Bacillati</taxon>
        <taxon>Actinomycetota</taxon>
        <taxon>Actinomycetes</taxon>
        <taxon>Mycobacteriales</taxon>
        <taxon>Nocardiaceae</taxon>
        <taxon>Antrihabitans</taxon>
    </lineage>
</organism>
<dbReference type="EMBL" id="VLNY01000001">
    <property type="protein sequence ID" value="KAA0024462.1"/>
    <property type="molecule type" value="Genomic_DNA"/>
</dbReference>
<dbReference type="AlphaFoldDB" id="A0A5A7SH37"/>
<dbReference type="RefSeq" id="WP_149428237.1">
    <property type="nucleotide sequence ID" value="NZ_VLNY01000001.1"/>
</dbReference>
<evidence type="ECO:0000313" key="3">
    <source>
        <dbReference type="Proteomes" id="UP000322244"/>
    </source>
</evidence>
<keyword evidence="1" id="KW-0472">Membrane</keyword>
<sequence length="214" mass="22810">MTPQKVPTAMFKGLFWDIGLVLIAYYGLRIAGADEYVALLAATVIAGLRVVIVAMRERTLDLFAGFLLAVFGIGLILAVITHDPSLALMAKSGTTGVAGVLFTASMVVRRPLSYAALQRFSTPDERTAYDQLWAESAAFRTRNYRLTALWGFGLLTDALLRVLVVVLFPLDVAAGVSSAVEIAVIAVLVLITRRVIIRAKAAQSADAVTAAAVA</sequence>
<evidence type="ECO:0008006" key="4">
    <source>
        <dbReference type="Google" id="ProtNLM"/>
    </source>
</evidence>
<feature type="transmembrane region" description="Helical" evidence="1">
    <location>
        <begin position="86"/>
        <end position="108"/>
    </location>
</feature>
<gene>
    <name evidence="2" type="ORF">FOY51_00375</name>
</gene>
<comment type="caution">
    <text evidence="2">The sequence shown here is derived from an EMBL/GenBank/DDBJ whole genome shotgun (WGS) entry which is preliminary data.</text>
</comment>
<keyword evidence="1" id="KW-1133">Transmembrane helix</keyword>
<name>A0A5A7SH37_9NOCA</name>
<dbReference type="NCBIfam" id="NF041646">
    <property type="entry name" value="VC0807_fam"/>
    <property type="match status" value="1"/>
</dbReference>
<evidence type="ECO:0000256" key="1">
    <source>
        <dbReference type="SAM" id="Phobius"/>
    </source>
</evidence>
<evidence type="ECO:0000313" key="2">
    <source>
        <dbReference type="EMBL" id="KAA0024462.1"/>
    </source>
</evidence>
<accession>A0A5A7SH37</accession>
<feature type="transmembrane region" description="Helical" evidence="1">
    <location>
        <begin position="174"/>
        <end position="191"/>
    </location>
</feature>
<feature type="transmembrane region" description="Helical" evidence="1">
    <location>
        <begin position="148"/>
        <end position="168"/>
    </location>
</feature>
<dbReference type="Proteomes" id="UP000322244">
    <property type="component" value="Unassembled WGS sequence"/>
</dbReference>
<proteinExistence type="predicted"/>
<keyword evidence="1" id="KW-0812">Transmembrane</keyword>
<dbReference type="OrthoDB" id="4544430at2"/>
<reference evidence="2 3" key="1">
    <citation type="submission" date="2019-07" db="EMBL/GenBank/DDBJ databases">
        <title>Rhodococcus cavernicolus sp. nov., isolated from a cave.</title>
        <authorList>
            <person name="Lee S.D."/>
        </authorList>
    </citation>
    <scope>NUCLEOTIDE SEQUENCE [LARGE SCALE GENOMIC DNA]</scope>
    <source>
        <strain evidence="2 3">C1-24</strain>
    </source>
</reference>
<feature type="transmembrane region" description="Helical" evidence="1">
    <location>
        <begin position="62"/>
        <end position="80"/>
    </location>
</feature>